<keyword evidence="3" id="KW-1185">Reference proteome</keyword>
<dbReference type="Proteomes" id="UP000632535">
    <property type="component" value="Unassembled WGS sequence"/>
</dbReference>
<comment type="caution">
    <text evidence="2">The sequence shown here is derived from an EMBL/GenBank/DDBJ whole genome shotgun (WGS) entry which is preliminary data.</text>
</comment>
<name>A0ABQ2B9U9_9MICO</name>
<organism evidence="2 3">
    <name type="scientific">Isoptericola cucumis</name>
    <dbReference type="NCBI Taxonomy" id="1776856"/>
    <lineage>
        <taxon>Bacteria</taxon>
        <taxon>Bacillati</taxon>
        <taxon>Actinomycetota</taxon>
        <taxon>Actinomycetes</taxon>
        <taxon>Micrococcales</taxon>
        <taxon>Promicromonosporaceae</taxon>
        <taxon>Isoptericola</taxon>
    </lineage>
</organism>
<evidence type="ECO:0000256" key="1">
    <source>
        <dbReference type="SAM" id="Coils"/>
    </source>
</evidence>
<dbReference type="EMBL" id="BMDG01000007">
    <property type="protein sequence ID" value="GGI08676.1"/>
    <property type="molecule type" value="Genomic_DNA"/>
</dbReference>
<feature type="coiled-coil region" evidence="1">
    <location>
        <begin position="412"/>
        <end position="439"/>
    </location>
</feature>
<evidence type="ECO:0000313" key="2">
    <source>
        <dbReference type="EMBL" id="GGI08676.1"/>
    </source>
</evidence>
<keyword evidence="1" id="KW-0175">Coiled coil</keyword>
<dbReference type="RefSeq" id="WP_188523795.1">
    <property type="nucleotide sequence ID" value="NZ_BMDG01000007.1"/>
</dbReference>
<protein>
    <submittedName>
        <fullName evidence="2">Uncharacterized protein</fullName>
    </submittedName>
</protein>
<gene>
    <name evidence="2" type="ORF">GCM10007368_22350</name>
</gene>
<proteinExistence type="predicted"/>
<evidence type="ECO:0000313" key="3">
    <source>
        <dbReference type="Proteomes" id="UP000632535"/>
    </source>
</evidence>
<reference evidence="3" key="1">
    <citation type="journal article" date="2019" name="Int. J. Syst. Evol. Microbiol.">
        <title>The Global Catalogue of Microorganisms (GCM) 10K type strain sequencing project: providing services to taxonomists for standard genome sequencing and annotation.</title>
        <authorList>
            <consortium name="The Broad Institute Genomics Platform"/>
            <consortium name="The Broad Institute Genome Sequencing Center for Infectious Disease"/>
            <person name="Wu L."/>
            <person name="Ma J."/>
        </authorList>
    </citation>
    <scope>NUCLEOTIDE SEQUENCE [LARGE SCALE GENOMIC DNA]</scope>
    <source>
        <strain evidence="3">CCM 8653</strain>
    </source>
</reference>
<accession>A0ABQ2B9U9</accession>
<dbReference type="SUPFAM" id="SSF53756">
    <property type="entry name" value="UDP-Glycosyltransferase/glycogen phosphorylase"/>
    <property type="match status" value="1"/>
</dbReference>
<sequence length="467" mass="50785">MALRHVLITQWRMCQFTGSEMVTLELAEHFAASGAKVTVVVHEGGEPVSALLAAAGDVRLWSSTDAGLDEFLRADPPDLAWLQHQIIPRFVLSDDFAGHVVVNHMSAYQPLENALAPEVERRLATVSVFNSAETLDRLRDSGVLDRFDPERLRVFPNPAPDDIAEVKPRVRGDGPVRLLLISNHVPQELAEAVDLLPSGVEIVFVGAQTGKGASPARVDAELLSTVDGVVSIGKSVQYAIAAGLPVYCYDRFGGPGWLDLDNVSSARYHNFSGRGFERKDAATIAEELAHGYAGAAESVDAMRAACGPDLVLGPALDALWEHCEENPRPVPGIDPAARAAQQSVAALGRLWTTTHARAKRHGTALTKSRSDLARLSDRRRAEDARNAETMARLRSRHAEQLATLRSRHATKLERRTATIATLKSRLASTEAELGRLQRSHDRRIMRAAAAVARLVDALAQVVRRRPA</sequence>